<keyword evidence="2" id="KW-1015">Disulfide bond</keyword>
<dbReference type="GO" id="GO:0007166">
    <property type="term" value="P:cell surface receptor signaling pathway"/>
    <property type="evidence" value="ECO:0007669"/>
    <property type="project" value="TreeGrafter"/>
</dbReference>
<keyword evidence="5" id="KW-1185">Reference proteome</keyword>
<reference evidence="6" key="1">
    <citation type="submission" date="2025-08" db="UniProtKB">
        <authorList>
            <consortium name="RefSeq"/>
        </authorList>
    </citation>
    <scope>IDENTIFICATION</scope>
</reference>
<dbReference type="InterPro" id="IPR013783">
    <property type="entry name" value="Ig-like_fold"/>
</dbReference>
<dbReference type="InterPro" id="IPR036179">
    <property type="entry name" value="Ig-like_dom_sf"/>
</dbReference>
<accession>A0A9W3BMM3</accession>
<feature type="domain" description="Ig-like" evidence="4">
    <location>
        <begin position="63"/>
        <end position="125"/>
    </location>
</feature>
<dbReference type="GO" id="GO:0009897">
    <property type="term" value="C:external side of plasma membrane"/>
    <property type="evidence" value="ECO:0007669"/>
    <property type="project" value="TreeGrafter"/>
</dbReference>
<dbReference type="Proteomes" id="UP001165740">
    <property type="component" value="Chromosome 10"/>
</dbReference>
<evidence type="ECO:0000256" key="3">
    <source>
        <dbReference type="SAM" id="SignalP"/>
    </source>
</evidence>
<dbReference type="GO" id="GO:0004888">
    <property type="term" value="F:transmembrane signaling receptor activity"/>
    <property type="evidence" value="ECO:0007669"/>
    <property type="project" value="TreeGrafter"/>
</dbReference>
<dbReference type="SUPFAM" id="SSF48726">
    <property type="entry name" value="Immunoglobulin"/>
    <property type="match status" value="3"/>
</dbReference>
<dbReference type="GeneID" id="106065803"/>
<feature type="domain" description="Ig-like" evidence="4">
    <location>
        <begin position="408"/>
        <end position="492"/>
    </location>
</feature>
<evidence type="ECO:0000313" key="6">
    <source>
        <dbReference type="RefSeq" id="XP_055900666.1"/>
    </source>
</evidence>
<evidence type="ECO:0000313" key="5">
    <source>
        <dbReference type="Proteomes" id="UP001165740"/>
    </source>
</evidence>
<dbReference type="Gene3D" id="2.60.40.10">
    <property type="entry name" value="Immunoglobulins"/>
    <property type="match status" value="3"/>
</dbReference>
<dbReference type="PROSITE" id="PS50835">
    <property type="entry name" value="IG_LIKE"/>
    <property type="match status" value="3"/>
</dbReference>
<sequence>MFYLLTSLIIAICPAVDGATCVTKPTCEQTSFTLSTCISGTCSCLNTSYVPVRSGCAFKMDKPVITSGQGRSNEVLLGERLTLTCFVDGAESFEWYLDDKLLNGFNEMSYNEEASASNVGSFTCRGIGSKGDLKSDRSDAFNVVLLGTGEQAQSTESPKITVPTTAVFSGSSITLSCDNIPMGYPEGLITYTVDDKYLSYSRVTIDESTAGKNVACNLTSPHLGVTFSYPTSAVGKLPSIVDRIQYVTVTGNGNYLVCSTTPKIDYGQASHTYAWFADGQVLLGQTSSSYSPDSQGTSISCSVQLSGQRAVSSINKIISIGRAVISTNIRKPLVSQRVILTCAGVNSGTVTYRWEKDSKPIPRQFDRKLQLDNIQKEESGYYSCYANKDNYYSYSSLYIGVSDSITKPIINVIGEFGTVNRLGENGNYWLACYSESASDGMTYEWTVNGIKSSVTDKFYSLPSVSSSDNGDYVCKAKYKSLTSDDSDPKTLTVTAPGILCYEDSFCLFPYGGYTGKCDETERCECSDGYSKRGNLCSEASVTVISSTVLIAVGVLYSRFVDL</sequence>
<feature type="chain" id="PRO_5040841617" evidence="3">
    <location>
        <begin position="19"/>
        <end position="562"/>
    </location>
</feature>
<gene>
    <name evidence="6" type="primary">LOC106065803</name>
</gene>
<dbReference type="SMART" id="SM00408">
    <property type="entry name" value="IGc2"/>
    <property type="match status" value="3"/>
</dbReference>
<dbReference type="OrthoDB" id="6116804at2759"/>
<evidence type="ECO:0000259" key="4">
    <source>
        <dbReference type="PROSITE" id="PS50835"/>
    </source>
</evidence>
<dbReference type="CDD" id="cd00096">
    <property type="entry name" value="Ig"/>
    <property type="match status" value="1"/>
</dbReference>
<dbReference type="InterPro" id="IPR007110">
    <property type="entry name" value="Ig-like_dom"/>
</dbReference>
<keyword evidence="1 3" id="KW-0732">Signal</keyword>
<dbReference type="PANTHER" id="PTHR11481">
    <property type="entry name" value="IMMUNOGLOBULIN FC RECEPTOR"/>
    <property type="match status" value="1"/>
</dbReference>
<dbReference type="GO" id="GO:0006955">
    <property type="term" value="P:immune response"/>
    <property type="evidence" value="ECO:0007669"/>
    <property type="project" value="TreeGrafter"/>
</dbReference>
<name>A0A9W3BMM3_BIOGL</name>
<organism evidence="5 6">
    <name type="scientific">Biomphalaria glabrata</name>
    <name type="common">Bloodfluke planorb</name>
    <name type="synonym">Freshwater snail</name>
    <dbReference type="NCBI Taxonomy" id="6526"/>
    <lineage>
        <taxon>Eukaryota</taxon>
        <taxon>Metazoa</taxon>
        <taxon>Spiralia</taxon>
        <taxon>Lophotrochozoa</taxon>
        <taxon>Mollusca</taxon>
        <taxon>Gastropoda</taxon>
        <taxon>Heterobranchia</taxon>
        <taxon>Euthyneura</taxon>
        <taxon>Panpulmonata</taxon>
        <taxon>Hygrophila</taxon>
        <taxon>Lymnaeoidea</taxon>
        <taxon>Planorbidae</taxon>
        <taxon>Biomphalaria</taxon>
    </lineage>
</organism>
<dbReference type="PANTHER" id="PTHR11481:SF60">
    <property type="entry name" value="IG-LIKE DOMAIN-CONTAINING PROTEIN"/>
    <property type="match status" value="1"/>
</dbReference>
<proteinExistence type="predicted"/>
<dbReference type="AlphaFoldDB" id="A0A9W3BMM3"/>
<dbReference type="SMART" id="SM00409">
    <property type="entry name" value="IG"/>
    <property type="match status" value="2"/>
</dbReference>
<dbReference type="InterPro" id="IPR050488">
    <property type="entry name" value="Ig_Fc_receptor"/>
</dbReference>
<dbReference type="RefSeq" id="XP_055900666.1">
    <property type="nucleotide sequence ID" value="XM_056044691.1"/>
</dbReference>
<evidence type="ECO:0000256" key="1">
    <source>
        <dbReference type="ARBA" id="ARBA00022729"/>
    </source>
</evidence>
<feature type="signal peptide" evidence="3">
    <location>
        <begin position="1"/>
        <end position="18"/>
    </location>
</feature>
<dbReference type="InterPro" id="IPR003598">
    <property type="entry name" value="Ig_sub2"/>
</dbReference>
<protein>
    <submittedName>
        <fullName evidence="6">Cell adhesion molecule DSCAM-like</fullName>
    </submittedName>
</protein>
<evidence type="ECO:0000256" key="2">
    <source>
        <dbReference type="ARBA" id="ARBA00023157"/>
    </source>
</evidence>
<dbReference type="InterPro" id="IPR003599">
    <property type="entry name" value="Ig_sub"/>
</dbReference>
<dbReference type="Pfam" id="PF16681">
    <property type="entry name" value="Ig_5"/>
    <property type="match status" value="1"/>
</dbReference>
<feature type="domain" description="Ig-like" evidence="4">
    <location>
        <begin position="335"/>
        <end position="406"/>
    </location>
</feature>